<reference evidence="3" key="1">
    <citation type="journal article" date="2019" name="Int. J. Syst. Evol. Microbiol.">
        <title>The Global Catalogue of Microorganisms (GCM) 10K type strain sequencing project: providing services to taxonomists for standard genome sequencing and annotation.</title>
        <authorList>
            <consortium name="The Broad Institute Genomics Platform"/>
            <consortium name="The Broad Institute Genome Sequencing Center for Infectious Disease"/>
            <person name="Wu L."/>
            <person name="Ma J."/>
        </authorList>
    </citation>
    <scope>NUCLEOTIDE SEQUENCE [LARGE SCALE GENOMIC DNA]</scope>
    <source>
        <strain evidence="3">JCM 18303</strain>
    </source>
</reference>
<name>A0ABP9PT78_9PSEU</name>
<comment type="caution">
    <text evidence="2">The sequence shown here is derived from an EMBL/GenBank/DDBJ whole genome shotgun (WGS) entry which is preliminary data.</text>
</comment>
<protein>
    <recommendedName>
        <fullName evidence="4">Integral membrane protein</fullName>
    </recommendedName>
</protein>
<keyword evidence="3" id="KW-1185">Reference proteome</keyword>
<sequence>MRAAAVLVGLQGLLGVGFAGYLVVRASSASLPLGPLLGEAGMFALCGAALLWVAVGLLRGLFWARTPAIVTQLLLLPVAYTLLVPSGQVPLGAATAVVVLAALGLLMSPPAREWAADLDETRRG</sequence>
<keyword evidence="1" id="KW-0472">Membrane</keyword>
<proteinExistence type="predicted"/>
<organism evidence="2 3">
    <name type="scientific">Pseudonocardia eucalypti</name>
    <dbReference type="NCBI Taxonomy" id="648755"/>
    <lineage>
        <taxon>Bacteria</taxon>
        <taxon>Bacillati</taxon>
        <taxon>Actinomycetota</taxon>
        <taxon>Actinomycetes</taxon>
        <taxon>Pseudonocardiales</taxon>
        <taxon>Pseudonocardiaceae</taxon>
        <taxon>Pseudonocardia</taxon>
    </lineage>
</organism>
<keyword evidence="1" id="KW-0812">Transmembrane</keyword>
<evidence type="ECO:0000313" key="3">
    <source>
        <dbReference type="Proteomes" id="UP001428817"/>
    </source>
</evidence>
<accession>A0ABP9PT78</accession>
<feature type="transmembrane region" description="Helical" evidence="1">
    <location>
        <begin position="35"/>
        <end position="55"/>
    </location>
</feature>
<evidence type="ECO:0008006" key="4">
    <source>
        <dbReference type="Google" id="ProtNLM"/>
    </source>
</evidence>
<gene>
    <name evidence="2" type="ORF">GCM10023321_17400</name>
</gene>
<keyword evidence="1" id="KW-1133">Transmembrane helix</keyword>
<evidence type="ECO:0000256" key="1">
    <source>
        <dbReference type="SAM" id="Phobius"/>
    </source>
</evidence>
<dbReference type="Proteomes" id="UP001428817">
    <property type="component" value="Unassembled WGS sequence"/>
</dbReference>
<evidence type="ECO:0000313" key="2">
    <source>
        <dbReference type="EMBL" id="GAA5151040.1"/>
    </source>
</evidence>
<dbReference type="EMBL" id="BAABJP010000007">
    <property type="protein sequence ID" value="GAA5151040.1"/>
    <property type="molecule type" value="Genomic_DNA"/>
</dbReference>